<dbReference type="Pfam" id="PF03601">
    <property type="entry name" value="Cons_hypoth698"/>
    <property type="match status" value="1"/>
</dbReference>
<evidence type="ECO:0000256" key="5">
    <source>
        <dbReference type="ARBA" id="ARBA00022989"/>
    </source>
</evidence>
<feature type="transmembrane region" description="Helical" evidence="7">
    <location>
        <begin position="358"/>
        <end position="383"/>
    </location>
</feature>
<feature type="transmembrane region" description="Helical" evidence="7">
    <location>
        <begin position="193"/>
        <end position="214"/>
    </location>
</feature>
<evidence type="ECO:0000313" key="8">
    <source>
        <dbReference type="EMBL" id="BDQ37037.1"/>
    </source>
</evidence>
<proteinExistence type="inferred from homology"/>
<feature type="transmembrane region" description="Helical" evidence="7">
    <location>
        <begin position="298"/>
        <end position="317"/>
    </location>
</feature>
<dbReference type="RefSeq" id="WP_281762905.1">
    <property type="nucleotide sequence ID" value="NZ_AP026709.1"/>
</dbReference>
<dbReference type="EMBL" id="AP026709">
    <property type="protein sequence ID" value="BDQ37037.1"/>
    <property type="molecule type" value="Genomic_DNA"/>
</dbReference>
<comment type="subcellular location">
    <subcellularLocation>
        <location evidence="1">Cell membrane</location>
        <topology evidence="1">Multi-pass membrane protein</topology>
    </subcellularLocation>
</comment>
<protein>
    <recommendedName>
        <fullName evidence="10">Sulfate exporter family transporter</fullName>
    </recommendedName>
</protein>
<evidence type="ECO:0000256" key="7">
    <source>
        <dbReference type="SAM" id="Phobius"/>
    </source>
</evidence>
<feature type="transmembrane region" description="Helical" evidence="7">
    <location>
        <begin position="21"/>
        <end position="41"/>
    </location>
</feature>
<keyword evidence="4 7" id="KW-0812">Transmembrane</keyword>
<keyword evidence="9" id="KW-1185">Reference proteome</keyword>
<evidence type="ECO:0000256" key="3">
    <source>
        <dbReference type="ARBA" id="ARBA00022475"/>
    </source>
</evidence>
<feature type="transmembrane region" description="Helical" evidence="7">
    <location>
        <begin position="259"/>
        <end position="278"/>
    </location>
</feature>
<feature type="transmembrane region" description="Helical" evidence="7">
    <location>
        <begin position="104"/>
        <end position="125"/>
    </location>
</feature>
<evidence type="ECO:0000256" key="1">
    <source>
        <dbReference type="ARBA" id="ARBA00004651"/>
    </source>
</evidence>
<evidence type="ECO:0000256" key="4">
    <source>
        <dbReference type="ARBA" id="ARBA00022692"/>
    </source>
</evidence>
<dbReference type="InterPro" id="IPR018383">
    <property type="entry name" value="UPF0324_pro"/>
</dbReference>
<keyword evidence="3" id="KW-1003">Cell membrane</keyword>
<feature type="transmembrane region" description="Helical" evidence="7">
    <location>
        <begin position="131"/>
        <end position="153"/>
    </location>
</feature>
<evidence type="ECO:0000313" key="9">
    <source>
        <dbReference type="Proteomes" id="UP001317742"/>
    </source>
</evidence>
<gene>
    <name evidence="8" type="ORF">SYK_13970</name>
</gene>
<accession>A0ABN6S3V4</accession>
<feature type="transmembrane region" description="Helical" evidence="7">
    <location>
        <begin position="80"/>
        <end position="97"/>
    </location>
</feature>
<dbReference type="PANTHER" id="PTHR30106:SF2">
    <property type="entry name" value="UPF0324 INNER MEMBRANE PROTEIN YEIH"/>
    <property type="match status" value="1"/>
</dbReference>
<dbReference type="Proteomes" id="UP001317742">
    <property type="component" value="Chromosome"/>
</dbReference>
<evidence type="ECO:0000256" key="2">
    <source>
        <dbReference type="ARBA" id="ARBA00007977"/>
    </source>
</evidence>
<comment type="similarity">
    <text evidence="2">Belongs to the UPF0324 family.</text>
</comment>
<reference evidence="8 9" key="1">
    <citation type="submission" date="2022-08" db="EMBL/GenBank/DDBJ databases">
        <title>Genome Sequence of the sulphate-reducing bacterium, Pseudodesulfovibrio sp. SYK.</title>
        <authorList>
            <person name="Kondo R."/>
            <person name="Kataoka T."/>
        </authorList>
    </citation>
    <scope>NUCLEOTIDE SEQUENCE [LARGE SCALE GENOMIC DNA]</scope>
    <source>
        <strain evidence="8 9">SYK</strain>
    </source>
</reference>
<sequence length="386" mass="42224">MNTSSATLNYDLNRKSWFSSLYSLKEVLPGLLAMFFVAIFSNNLAGVPNPFTLQNLFAWLDGVIGPLNHQPFFQILNSNFVWNPLLLGLLIGNIFGVPDSWKRGLSYIHMLMPLGIIMLAPHFMIGHAFKIGLIPILICTGSLFVTASVTLGVSRLLKLDDRHGSIIAGGLSTGDPHVCAILMPLIKAKGGQVVNAFVCVIVFGLIAMQLLPVLGDLVGIPAKYFGLASVVGVGNGTQGLYAAFGNSYEAGRWASWFDVGRHVIMPAGFLYVFIVMFIRKLRNRNNEEVRATRGIKTFPLWLGVFIFFWVLACLHVFKEPAHHAIFEMVKWDFSLAAGALGLSLSFRDIGEHGFKGFLVTCIAGFIRIALLLAVILLCVKTGLLPA</sequence>
<evidence type="ECO:0000256" key="6">
    <source>
        <dbReference type="ARBA" id="ARBA00023136"/>
    </source>
</evidence>
<organism evidence="8 9">
    <name type="scientific">Pseudodesulfovibrio nedwellii</name>
    <dbReference type="NCBI Taxonomy" id="2973072"/>
    <lineage>
        <taxon>Bacteria</taxon>
        <taxon>Pseudomonadati</taxon>
        <taxon>Thermodesulfobacteriota</taxon>
        <taxon>Desulfovibrionia</taxon>
        <taxon>Desulfovibrionales</taxon>
        <taxon>Desulfovibrionaceae</taxon>
    </lineage>
</organism>
<evidence type="ECO:0008006" key="10">
    <source>
        <dbReference type="Google" id="ProtNLM"/>
    </source>
</evidence>
<keyword evidence="6 7" id="KW-0472">Membrane</keyword>
<dbReference type="PANTHER" id="PTHR30106">
    <property type="entry name" value="INNER MEMBRANE PROTEIN YEIH-RELATED"/>
    <property type="match status" value="1"/>
</dbReference>
<keyword evidence="5 7" id="KW-1133">Transmembrane helix</keyword>
<name>A0ABN6S3V4_9BACT</name>